<comment type="caution">
    <text evidence="1">The sequence shown here is derived from an EMBL/GenBank/DDBJ whole genome shotgun (WGS) entry which is preliminary data.</text>
</comment>
<sequence length="323" mass="37243">MNLPGENLSLIIHYALGEASSEDTFFIQPQSSSLTAIRSKLRLISGFSLACHRFRQIALREIFRTYRVTSPLHLHDIDRFPDIYKWVRFLHCPIEIASQVTEQTYSKFVYLRGVHLYGVAFGLVPILRRLPLTIRELILPFDHANDHALVLATISRFYNLQKLRVMSSPFEVPPVYDVQCGDIPPHHYSYSSMAAEMMKPLTLLRVLIIDHYLTDTDVHEYHATQCSWHCASDAFCPTCWEKFGEQTANAEVVCTEIMARGLKHLEEVWWKSWFTANAEGYSKVFINRGRGLDGHDSICPRRERDLLEASWRKAALSTKLGRK</sequence>
<dbReference type="Proteomes" id="UP001050691">
    <property type="component" value="Unassembled WGS sequence"/>
</dbReference>
<dbReference type="EMBL" id="BPWL01000003">
    <property type="protein sequence ID" value="GJJ08393.1"/>
    <property type="molecule type" value="Genomic_DNA"/>
</dbReference>
<keyword evidence="2" id="KW-1185">Reference proteome</keyword>
<evidence type="ECO:0000313" key="2">
    <source>
        <dbReference type="Proteomes" id="UP001050691"/>
    </source>
</evidence>
<name>A0AAV5A5B1_9AGAM</name>
<protein>
    <recommendedName>
        <fullName evidence="3">F-box domain-containing protein</fullName>
    </recommendedName>
</protein>
<dbReference type="AlphaFoldDB" id="A0AAV5A5B1"/>
<gene>
    <name evidence="1" type="ORF">Clacol_002608</name>
</gene>
<evidence type="ECO:0000313" key="1">
    <source>
        <dbReference type="EMBL" id="GJJ08393.1"/>
    </source>
</evidence>
<reference evidence="1" key="1">
    <citation type="submission" date="2021-10" db="EMBL/GenBank/DDBJ databases">
        <title>De novo Genome Assembly of Clathrus columnatus (Basidiomycota, Fungi) Using Illumina and Nanopore Sequence Data.</title>
        <authorList>
            <person name="Ogiso-Tanaka E."/>
            <person name="Itagaki H."/>
            <person name="Hosoya T."/>
            <person name="Hosaka K."/>
        </authorList>
    </citation>
    <scope>NUCLEOTIDE SEQUENCE</scope>
    <source>
        <strain evidence="1">MO-923</strain>
    </source>
</reference>
<organism evidence="1 2">
    <name type="scientific">Clathrus columnatus</name>
    <dbReference type="NCBI Taxonomy" id="1419009"/>
    <lineage>
        <taxon>Eukaryota</taxon>
        <taxon>Fungi</taxon>
        <taxon>Dikarya</taxon>
        <taxon>Basidiomycota</taxon>
        <taxon>Agaricomycotina</taxon>
        <taxon>Agaricomycetes</taxon>
        <taxon>Phallomycetidae</taxon>
        <taxon>Phallales</taxon>
        <taxon>Clathraceae</taxon>
        <taxon>Clathrus</taxon>
    </lineage>
</organism>
<accession>A0AAV5A5B1</accession>
<proteinExistence type="predicted"/>
<evidence type="ECO:0008006" key="3">
    <source>
        <dbReference type="Google" id="ProtNLM"/>
    </source>
</evidence>